<organism evidence="1 2">
    <name type="scientific">Exophiala xenobiotica</name>
    <dbReference type="NCBI Taxonomy" id="348802"/>
    <lineage>
        <taxon>Eukaryota</taxon>
        <taxon>Fungi</taxon>
        <taxon>Dikarya</taxon>
        <taxon>Ascomycota</taxon>
        <taxon>Pezizomycotina</taxon>
        <taxon>Eurotiomycetes</taxon>
        <taxon>Chaetothyriomycetidae</taxon>
        <taxon>Chaetothyriales</taxon>
        <taxon>Herpotrichiellaceae</taxon>
        <taxon>Exophiala</taxon>
    </lineage>
</organism>
<accession>A0A0D2F4F1</accession>
<dbReference type="OrthoDB" id="4155882at2759"/>
<dbReference type="AlphaFoldDB" id="A0A0D2F4F1"/>
<reference evidence="1 2" key="1">
    <citation type="submission" date="2015-01" db="EMBL/GenBank/DDBJ databases">
        <title>The Genome Sequence of Exophiala xenobiotica CBS118157.</title>
        <authorList>
            <consortium name="The Broad Institute Genomics Platform"/>
            <person name="Cuomo C."/>
            <person name="de Hoog S."/>
            <person name="Gorbushina A."/>
            <person name="Stielow B."/>
            <person name="Teixiera M."/>
            <person name="Abouelleil A."/>
            <person name="Chapman S.B."/>
            <person name="Priest M."/>
            <person name="Young S.K."/>
            <person name="Wortman J."/>
            <person name="Nusbaum C."/>
            <person name="Birren B."/>
        </authorList>
    </citation>
    <scope>NUCLEOTIDE SEQUENCE [LARGE SCALE GENOMIC DNA]</scope>
    <source>
        <strain evidence="1 2">CBS 118157</strain>
    </source>
</reference>
<dbReference type="PANTHER" id="PTHR42749:SF1">
    <property type="entry name" value="CELL SHAPE-DETERMINING PROTEIN MREB"/>
    <property type="match status" value="1"/>
</dbReference>
<dbReference type="Gene3D" id="3.30.420.40">
    <property type="match status" value="2"/>
</dbReference>
<dbReference type="SUPFAM" id="SSF53067">
    <property type="entry name" value="Actin-like ATPase domain"/>
    <property type="match status" value="1"/>
</dbReference>
<dbReference type="GeneID" id="25329033"/>
<dbReference type="Proteomes" id="UP000054342">
    <property type="component" value="Unassembled WGS sequence"/>
</dbReference>
<dbReference type="CDD" id="cd10170">
    <property type="entry name" value="ASKHA_NBD_HSP70"/>
    <property type="match status" value="1"/>
</dbReference>
<dbReference type="PANTHER" id="PTHR42749">
    <property type="entry name" value="CELL SHAPE-DETERMINING PROTEIN MREB"/>
    <property type="match status" value="1"/>
</dbReference>
<dbReference type="InterPro" id="IPR043129">
    <property type="entry name" value="ATPase_NBD"/>
</dbReference>
<dbReference type="STRING" id="348802.A0A0D2F4F1"/>
<keyword evidence="2" id="KW-1185">Reference proteome</keyword>
<dbReference type="RefSeq" id="XP_013315373.1">
    <property type="nucleotide sequence ID" value="XM_013459919.1"/>
</dbReference>
<dbReference type="HOGENOM" id="CLU_025337_0_0_1"/>
<sequence length="519" mass="58601">MGHAIRHVYRCIHQQHRTDWPHWRDCRNYRDFDPATNTLIEVAIPVPVGSTSKQVTWILSAAREAGIPKPYAVAEPAAASAYHFQKAFERSRHVQLPMGRLVLILDIGAGSADLQAFLVQGISPLRVQEVFAGATEWCGGTFVNQICRSMMARVIRDPAVVLASLAQHGYHMTMDELLAEIEEVFDKQKRTFSGTEHVVLPIRGLPNMPAFKMSSEKGIDLEPEEVRAIFQPSFTTLNGMMVNALQEITAKIMSLGLNGQRIDELLLVGGGGFSEYVRYWLTGLCQTTGQFICGYPIPVRMPNDPTASSSTSVSFGSLLLLADKAFVSERIIRRGYCFAWDNPVAVLTQPLDPQQPTLIDPHDGAQRAEKVTKFLIRSGETVPLRHVVFERGWRGLFPDEAKDDGWWFEEQLFWSETITQNDLWVHRPGIDLHGMEPLVFNIPRLPTTNFEEKTSPDGRLWYHIEYEIRLSLDGFDMEFELIIPRSGKFQDVPEGCGEDAFRSRGRYDCAGVFYLLNRA</sequence>
<dbReference type="Gene3D" id="3.90.640.10">
    <property type="entry name" value="Actin, Chain A, domain 4"/>
    <property type="match status" value="1"/>
</dbReference>
<proteinExistence type="predicted"/>
<evidence type="ECO:0000313" key="2">
    <source>
        <dbReference type="Proteomes" id="UP000054342"/>
    </source>
</evidence>
<gene>
    <name evidence="1" type="ORF">PV05_07125</name>
</gene>
<dbReference type="EMBL" id="KN847320">
    <property type="protein sequence ID" value="KIW54789.1"/>
    <property type="molecule type" value="Genomic_DNA"/>
</dbReference>
<protein>
    <submittedName>
        <fullName evidence="1">Uncharacterized protein</fullName>
    </submittedName>
</protein>
<name>A0A0D2F4F1_9EURO</name>
<evidence type="ECO:0000313" key="1">
    <source>
        <dbReference type="EMBL" id="KIW54789.1"/>
    </source>
</evidence>